<reference evidence="2" key="1">
    <citation type="journal article" date="2017" name="Genome Biol.">
        <title>Comparative genomics reveals high biological diversity and specific adaptations in the industrially and medically important fungal genus Aspergillus.</title>
        <authorList>
            <person name="de Vries R.P."/>
            <person name="Riley R."/>
            <person name="Wiebenga A."/>
            <person name="Aguilar-Osorio G."/>
            <person name="Amillis S."/>
            <person name="Uchima C.A."/>
            <person name="Anderluh G."/>
            <person name="Asadollahi M."/>
            <person name="Askin M."/>
            <person name="Barry K."/>
            <person name="Battaglia E."/>
            <person name="Bayram O."/>
            <person name="Benocci T."/>
            <person name="Braus-Stromeyer S.A."/>
            <person name="Caldana C."/>
            <person name="Canovas D."/>
            <person name="Cerqueira G.C."/>
            <person name="Chen F."/>
            <person name="Chen W."/>
            <person name="Choi C."/>
            <person name="Clum A."/>
            <person name="Dos Santos R.A."/>
            <person name="Damasio A.R."/>
            <person name="Diallinas G."/>
            <person name="Emri T."/>
            <person name="Fekete E."/>
            <person name="Flipphi M."/>
            <person name="Freyberg S."/>
            <person name="Gallo A."/>
            <person name="Gournas C."/>
            <person name="Habgood R."/>
            <person name="Hainaut M."/>
            <person name="Harispe M.L."/>
            <person name="Henrissat B."/>
            <person name="Hilden K.S."/>
            <person name="Hope R."/>
            <person name="Hossain A."/>
            <person name="Karabika E."/>
            <person name="Karaffa L."/>
            <person name="Karanyi Z."/>
            <person name="Krasevec N."/>
            <person name="Kuo A."/>
            <person name="Kusch H."/>
            <person name="LaButti K."/>
            <person name="Lagendijk E.L."/>
            <person name="Lapidus A."/>
            <person name="Levasseur A."/>
            <person name="Lindquist E."/>
            <person name="Lipzen A."/>
            <person name="Logrieco A.F."/>
            <person name="MacCabe A."/>
            <person name="Maekelae M.R."/>
            <person name="Malavazi I."/>
            <person name="Melin P."/>
            <person name="Meyer V."/>
            <person name="Mielnichuk N."/>
            <person name="Miskei M."/>
            <person name="Molnar A.P."/>
            <person name="Mule G."/>
            <person name="Ngan C.Y."/>
            <person name="Orejas M."/>
            <person name="Orosz E."/>
            <person name="Ouedraogo J.P."/>
            <person name="Overkamp K.M."/>
            <person name="Park H.-S."/>
            <person name="Perrone G."/>
            <person name="Piumi F."/>
            <person name="Punt P.J."/>
            <person name="Ram A.F."/>
            <person name="Ramon A."/>
            <person name="Rauscher S."/>
            <person name="Record E."/>
            <person name="Riano-Pachon D.M."/>
            <person name="Robert V."/>
            <person name="Roehrig J."/>
            <person name="Ruller R."/>
            <person name="Salamov A."/>
            <person name="Salih N.S."/>
            <person name="Samson R.A."/>
            <person name="Sandor E."/>
            <person name="Sanguinetti M."/>
            <person name="Schuetze T."/>
            <person name="Sepcic K."/>
            <person name="Shelest E."/>
            <person name="Sherlock G."/>
            <person name="Sophianopoulou V."/>
            <person name="Squina F.M."/>
            <person name="Sun H."/>
            <person name="Susca A."/>
            <person name="Todd R.B."/>
            <person name="Tsang A."/>
            <person name="Unkles S.E."/>
            <person name="van de Wiele N."/>
            <person name="van Rossen-Uffink D."/>
            <person name="Oliveira J.V."/>
            <person name="Vesth T.C."/>
            <person name="Visser J."/>
            <person name="Yu J.-H."/>
            <person name="Zhou M."/>
            <person name="Andersen M.R."/>
            <person name="Archer D.B."/>
            <person name="Baker S.E."/>
            <person name="Benoit I."/>
            <person name="Brakhage A.A."/>
            <person name="Braus G.H."/>
            <person name="Fischer R."/>
            <person name="Frisvad J.C."/>
            <person name="Goldman G.H."/>
            <person name="Houbraken J."/>
            <person name="Oakley B."/>
            <person name="Pocsi I."/>
            <person name="Scazzocchio C."/>
            <person name="Seiboth B."/>
            <person name="vanKuyk P.A."/>
            <person name="Wortman J."/>
            <person name="Dyer P.S."/>
            <person name="Grigoriev I.V."/>
        </authorList>
    </citation>
    <scope>NUCLEOTIDE SEQUENCE [LARGE SCALE GENOMIC DNA]</scope>
    <source>
        <strain evidence="2">CBS 106.47</strain>
    </source>
</reference>
<dbReference type="AlphaFoldDB" id="A0A1M3TC66"/>
<protein>
    <submittedName>
        <fullName evidence="1">Uncharacterized protein</fullName>
    </submittedName>
</protein>
<name>A0A1M3TC66_ASPLC</name>
<accession>A0A1M3TC66</accession>
<dbReference type="VEuPathDB" id="FungiDB:ASPFODRAFT_678031"/>
<evidence type="ECO:0000313" key="2">
    <source>
        <dbReference type="Proteomes" id="UP000184063"/>
    </source>
</evidence>
<proteinExistence type="predicted"/>
<evidence type="ECO:0000313" key="1">
    <source>
        <dbReference type="EMBL" id="OJZ84360.1"/>
    </source>
</evidence>
<dbReference type="OrthoDB" id="10350298at2759"/>
<sequence length="156" mass="16883">MRCGIFESASTSRTATPMSIIYPCGRGCDGHSVSRLSKTGIIPRSGCNVLASLIGRASIVSGMALQRVSPRVGGIFFHFPSPLPLHPQPLDRHPRRLAGASCKLSEPSFLSCSQLPSSMQQEIVVPPNQKGFHYGFTKLERGSVWCSYHPLIAVFA</sequence>
<dbReference type="EMBL" id="KV878244">
    <property type="protein sequence ID" value="OJZ84360.1"/>
    <property type="molecule type" value="Genomic_DNA"/>
</dbReference>
<gene>
    <name evidence="1" type="ORF">ASPFODRAFT_678031</name>
</gene>
<organism evidence="1 2">
    <name type="scientific">Aspergillus luchuensis (strain CBS 106.47)</name>
    <dbReference type="NCBI Taxonomy" id="1137211"/>
    <lineage>
        <taxon>Eukaryota</taxon>
        <taxon>Fungi</taxon>
        <taxon>Dikarya</taxon>
        <taxon>Ascomycota</taxon>
        <taxon>Pezizomycotina</taxon>
        <taxon>Eurotiomycetes</taxon>
        <taxon>Eurotiomycetidae</taxon>
        <taxon>Eurotiales</taxon>
        <taxon>Aspergillaceae</taxon>
        <taxon>Aspergillus</taxon>
        <taxon>Aspergillus subgen. Circumdati</taxon>
    </lineage>
</organism>
<dbReference type="Proteomes" id="UP000184063">
    <property type="component" value="Unassembled WGS sequence"/>
</dbReference>